<sequence>MTNGSLNHYFDPPPIGRLPSSSHSNIVCSHRKTVKTDHLTGTSAHALQRPMVTYTGIGAVDPGPHGLLRHGVSIFSFVIV</sequence>
<gene>
    <name evidence="2" type="ORF">TNCV_4983151</name>
</gene>
<name>A0A8X7BKW0_TRICX</name>
<accession>A0A8X7BKW0</accession>
<evidence type="ECO:0000256" key="1">
    <source>
        <dbReference type="SAM" id="MobiDB-lite"/>
    </source>
</evidence>
<organism evidence="2 3">
    <name type="scientific">Trichonephila clavipes</name>
    <name type="common">Golden silk orbweaver</name>
    <name type="synonym">Nephila clavipes</name>
    <dbReference type="NCBI Taxonomy" id="2585209"/>
    <lineage>
        <taxon>Eukaryota</taxon>
        <taxon>Metazoa</taxon>
        <taxon>Ecdysozoa</taxon>
        <taxon>Arthropoda</taxon>
        <taxon>Chelicerata</taxon>
        <taxon>Arachnida</taxon>
        <taxon>Araneae</taxon>
        <taxon>Araneomorphae</taxon>
        <taxon>Entelegynae</taxon>
        <taxon>Araneoidea</taxon>
        <taxon>Nephilidae</taxon>
        <taxon>Trichonephila</taxon>
    </lineage>
</organism>
<evidence type="ECO:0000313" key="2">
    <source>
        <dbReference type="EMBL" id="GFY34112.1"/>
    </source>
</evidence>
<keyword evidence="3" id="KW-1185">Reference proteome</keyword>
<comment type="caution">
    <text evidence="2">The sequence shown here is derived from an EMBL/GenBank/DDBJ whole genome shotgun (WGS) entry which is preliminary data.</text>
</comment>
<evidence type="ECO:0000313" key="3">
    <source>
        <dbReference type="Proteomes" id="UP000887159"/>
    </source>
</evidence>
<dbReference type="EMBL" id="BMAU01021421">
    <property type="protein sequence ID" value="GFY34112.1"/>
    <property type="molecule type" value="Genomic_DNA"/>
</dbReference>
<dbReference type="AlphaFoldDB" id="A0A8X7BKW0"/>
<protein>
    <submittedName>
        <fullName evidence="2">Uncharacterized protein</fullName>
    </submittedName>
</protein>
<proteinExistence type="predicted"/>
<reference evidence="2" key="1">
    <citation type="submission" date="2020-08" db="EMBL/GenBank/DDBJ databases">
        <title>Multicomponent nature underlies the extraordinary mechanical properties of spider dragline silk.</title>
        <authorList>
            <person name="Kono N."/>
            <person name="Nakamura H."/>
            <person name="Mori M."/>
            <person name="Yoshida Y."/>
            <person name="Ohtoshi R."/>
            <person name="Malay A.D."/>
            <person name="Moran D.A.P."/>
            <person name="Tomita M."/>
            <person name="Numata K."/>
            <person name="Arakawa K."/>
        </authorList>
    </citation>
    <scope>NUCLEOTIDE SEQUENCE</scope>
</reference>
<feature type="region of interest" description="Disordered" evidence="1">
    <location>
        <begin position="1"/>
        <end position="22"/>
    </location>
</feature>
<dbReference type="Proteomes" id="UP000887159">
    <property type="component" value="Unassembled WGS sequence"/>
</dbReference>